<dbReference type="GO" id="GO:0005886">
    <property type="term" value="C:plasma membrane"/>
    <property type="evidence" value="ECO:0007669"/>
    <property type="project" value="UniProtKB-SubCell"/>
</dbReference>
<evidence type="ECO:0000313" key="30">
    <source>
        <dbReference type="EMBL" id="MDA5193544.1"/>
    </source>
</evidence>
<evidence type="ECO:0000256" key="20">
    <source>
        <dbReference type="ARBA" id="ARBA00023251"/>
    </source>
</evidence>
<dbReference type="Gene3D" id="3.40.710.10">
    <property type="entry name" value="DD-peptidase/beta-lactamase superfamily"/>
    <property type="match status" value="2"/>
</dbReference>
<evidence type="ECO:0000256" key="18">
    <source>
        <dbReference type="ARBA" id="ARBA00022989"/>
    </source>
</evidence>
<dbReference type="Gene3D" id="1.10.3810.10">
    <property type="entry name" value="Biosynthetic peptidoglycan transglycosylase-like"/>
    <property type="match status" value="1"/>
</dbReference>
<dbReference type="GO" id="GO:0030288">
    <property type="term" value="C:outer membrane-bounded periplasmic space"/>
    <property type="evidence" value="ECO:0007669"/>
    <property type="project" value="TreeGrafter"/>
</dbReference>
<comment type="caution">
    <text evidence="30">The sequence shown here is derived from an EMBL/GenBank/DDBJ whole genome shotgun (WGS) entry which is preliminary data.</text>
</comment>
<evidence type="ECO:0000256" key="21">
    <source>
        <dbReference type="ARBA" id="ARBA00023268"/>
    </source>
</evidence>
<keyword evidence="18 28" id="KW-1133">Transmembrane helix</keyword>
<keyword evidence="14" id="KW-0378">Hydrolase</keyword>
<protein>
    <recommendedName>
        <fullName evidence="6">Penicillin-binding protein 1A</fullName>
        <ecNumber evidence="24">2.4.99.28</ecNumber>
        <ecNumber evidence="5">3.4.16.4</ecNumber>
    </recommendedName>
</protein>
<name>A0A9X3TXJ9_9PROT</name>
<evidence type="ECO:0000256" key="6">
    <source>
        <dbReference type="ARBA" id="ARBA00018638"/>
    </source>
</evidence>
<dbReference type="Pfam" id="PF17092">
    <property type="entry name" value="PCB_OB"/>
    <property type="match status" value="1"/>
</dbReference>
<dbReference type="InterPro" id="IPR050396">
    <property type="entry name" value="Glycosyltr_51/Transpeptidase"/>
</dbReference>
<dbReference type="GO" id="GO:0006508">
    <property type="term" value="P:proteolysis"/>
    <property type="evidence" value="ECO:0007669"/>
    <property type="project" value="UniProtKB-KW"/>
</dbReference>
<dbReference type="InterPro" id="IPR001264">
    <property type="entry name" value="Glyco_trans_51"/>
</dbReference>
<keyword evidence="13 28" id="KW-0812">Transmembrane</keyword>
<evidence type="ECO:0000256" key="3">
    <source>
        <dbReference type="ARBA" id="ARBA00007090"/>
    </source>
</evidence>
<evidence type="ECO:0000256" key="17">
    <source>
        <dbReference type="ARBA" id="ARBA00022984"/>
    </source>
</evidence>
<evidence type="ECO:0000256" key="19">
    <source>
        <dbReference type="ARBA" id="ARBA00023136"/>
    </source>
</evidence>
<dbReference type="InterPro" id="IPR031376">
    <property type="entry name" value="PCB_OB"/>
</dbReference>
<dbReference type="GO" id="GO:0003676">
    <property type="term" value="F:nucleic acid binding"/>
    <property type="evidence" value="ECO:0007669"/>
    <property type="project" value="InterPro"/>
</dbReference>
<dbReference type="SUPFAM" id="SSF56601">
    <property type="entry name" value="beta-lactamase/transpeptidase-like"/>
    <property type="match status" value="1"/>
</dbReference>
<dbReference type="GO" id="GO:0046677">
    <property type="term" value="P:response to antibiotic"/>
    <property type="evidence" value="ECO:0007669"/>
    <property type="project" value="UniProtKB-KW"/>
</dbReference>
<evidence type="ECO:0000256" key="27">
    <source>
        <dbReference type="SAM" id="MobiDB-lite"/>
    </source>
</evidence>
<evidence type="ECO:0000256" key="28">
    <source>
        <dbReference type="SAM" id="Phobius"/>
    </source>
</evidence>
<keyword evidence="12" id="KW-0808">Transferase</keyword>
<organism evidence="30 31">
    <name type="scientific">Govanella unica</name>
    <dbReference type="NCBI Taxonomy" id="2975056"/>
    <lineage>
        <taxon>Bacteria</taxon>
        <taxon>Pseudomonadati</taxon>
        <taxon>Pseudomonadota</taxon>
        <taxon>Alphaproteobacteria</taxon>
        <taxon>Emcibacterales</taxon>
        <taxon>Govanellaceae</taxon>
        <taxon>Govanella</taxon>
    </lineage>
</organism>
<comment type="subcellular location">
    <subcellularLocation>
        <location evidence="1">Cell inner membrane</location>
        <topology evidence="1">Single-pass type II membrane protein</topology>
    </subcellularLocation>
</comment>
<dbReference type="SUPFAM" id="SSF53955">
    <property type="entry name" value="Lysozyme-like"/>
    <property type="match status" value="1"/>
</dbReference>
<comment type="similarity">
    <text evidence="3">In the C-terminal section; belongs to the transpeptidase family.</text>
</comment>
<dbReference type="PANTHER" id="PTHR32282:SF27">
    <property type="entry name" value="PENICILLIN-BINDING PROTEIN 1A"/>
    <property type="match status" value="1"/>
</dbReference>
<evidence type="ECO:0000256" key="10">
    <source>
        <dbReference type="ARBA" id="ARBA00022670"/>
    </source>
</evidence>
<dbReference type="GO" id="GO:0008658">
    <property type="term" value="F:penicillin binding"/>
    <property type="evidence" value="ECO:0007669"/>
    <property type="project" value="InterPro"/>
</dbReference>
<dbReference type="CDD" id="cd00164">
    <property type="entry name" value="S1_like"/>
    <property type="match status" value="1"/>
</dbReference>
<dbReference type="InterPro" id="IPR001460">
    <property type="entry name" value="PCN-bd_Tpept"/>
</dbReference>
<dbReference type="InterPro" id="IPR036950">
    <property type="entry name" value="PBP_transglycosylase"/>
</dbReference>
<dbReference type="Pfam" id="PF00912">
    <property type="entry name" value="Transgly"/>
    <property type="match status" value="1"/>
</dbReference>
<feature type="transmembrane region" description="Helical" evidence="28">
    <location>
        <begin position="30"/>
        <end position="53"/>
    </location>
</feature>
<keyword evidence="21" id="KW-0511">Multifunctional enzyme</keyword>
<keyword evidence="8" id="KW-0997">Cell inner membrane</keyword>
<comment type="pathway">
    <text evidence="2">Cell wall biogenesis; peptidoglycan biosynthesis.</text>
</comment>
<dbReference type="InterPro" id="IPR003029">
    <property type="entry name" value="S1_domain"/>
</dbReference>
<evidence type="ECO:0000256" key="9">
    <source>
        <dbReference type="ARBA" id="ARBA00022645"/>
    </source>
</evidence>
<dbReference type="EC" id="3.4.16.4" evidence="5"/>
<feature type="region of interest" description="Disordered" evidence="27">
    <location>
        <begin position="816"/>
        <end position="840"/>
    </location>
</feature>
<evidence type="ECO:0000256" key="16">
    <source>
        <dbReference type="ARBA" id="ARBA00022968"/>
    </source>
</evidence>
<keyword evidence="11" id="KW-0328">Glycosyltransferase</keyword>
<dbReference type="Pfam" id="PF00905">
    <property type="entry name" value="Transpeptidase"/>
    <property type="match status" value="1"/>
</dbReference>
<comment type="pathway">
    <text evidence="26">Glycan biosynthesis.</text>
</comment>
<comment type="similarity">
    <text evidence="4">In the N-terminal section; belongs to the glycosyltransferase 51 family.</text>
</comment>
<feature type="compositionally biased region" description="Basic and acidic residues" evidence="27">
    <location>
        <begin position="1"/>
        <end position="12"/>
    </location>
</feature>
<reference evidence="30" key="2">
    <citation type="journal article" date="2023" name="Syst. Appl. Microbiol.">
        <title>Govania unica gen. nov., sp. nov., a rare biosphere bacterium that represents a novel family in the class Alphaproteobacteria.</title>
        <authorList>
            <person name="Vandamme P."/>
            <person name="Peeters C."/>
            <person name="Hettiarachchi A."/>
            <person name="Cnockaert M."/>
            <person name="Carlier A."/>
        </authorList>
    </citation>
    <scope>NUCLEOTIDE SEQUENCE</scope>
    <source>
        <strain evidence="30">LMG 31809</strain>
    </source>
</reference>
<evidence type="ECO:0000256" key="7">
    <source>
        <dbReference type="ARBA" id="ARBA00022475"/>
    </source>
</evidence>
<keyword evidence="31" id="KW-1185">Reference proteome</keyword>
<dbReference type="PANTHER" id="PTHR32282">
    <property type="entry name" value="BINDING PROTEIN TRANSPEPTIDASE, PUTATIVE-RELATED"/>
    <property type="match status" value="1"/>
</dbReference>
<comment type="catalytic activity">
    <reaction evidence="23">
        <text>Preferential cleavage: (Ac)2-L-Lys-D-Ala-|-D-Ala. Also transpeptidation of peptidyl-alanyl moieties that are N-acyl substituents of D-alanine.</text>
        <dbReference type="EC" id="3.4.16.4"/>
    </reaction>
</comment>
<keyword evidence="17" id="KW-0573">Peptidoglycan synthesis</keyword>
<evidence type="ECO:0000256" key="8">
    <source>
        <dbReference type="ARBA" id="ARBA00022519"/>
    </source>
</evidence>
<evidence type="ECO:0000256" key="4">
    <source>
        <dbReference type="ARBA" id="ARBA00007739"/>
    </source>
</evidence>
<dbReference type="GO" id="GO:0008360">
    <property type="term" value="P:regulation of cell shape"/>
    <property type="evidence" value="ECO:0007669"/>
    <property type="project" value="UniProtKB-KW"/>
</dbReference>
<keyword evidence="19 28" id="KW-0472">Membrane</keyword>
<keyword evidence="15" id="KW-0133">Cell shape</keyword>
<dbReference type="GO" id="GO:0071555">
    <property type="term" value="P:cell wall organization"/>
    <property type="evidence" value="ECO:0007669"/>
    <property type="project" value="UniProtKB-KW"/>
</dbReference>
<keyword evidence="16" id="KW-0735">Signal-anchor</keyword>
<evidence type="ECO:0000256" key="24">
    <source>
        <dbReference type="ARBA" id="ARBA00044770"/>
    </source>
</evidence>
<keyword evidence="7" id="KW-1003">Cell membrane</keyword>
<dbReference type="InterPro" id="IPR012338">
    <property type="entry name" value="Beta-lactam/transpept-like"/>
</dbReference>
<dbReference type="NCBIfam" id="TIGR02074">
    <property type="entry name" value="PBP_1a_fam"/>
    <property type="match status" value="1"/>
</dbReference>
<feature type="domain" description="S1 motif" evidence="29">
    <location>
        <begin position="371"/>
        <end position="456"/>
    </location>
</feature>
<evidence type="ECO:0000313" key="31">
    <source>
        <dbReference type="Proteomes" id="UP001141619"/>
    </source>
</evidence>
<evidence type="ECO:0000256" key="14">
    <source>
        <dbReference type="ARBA" id="ARBA00022801"/>
    </source>
</evidence>
<feature type="region of interest" description="Disordered" evidence="27">
    <location>
        <begin position="1"/>
        <end position="24"/>
    </location>
</feature>
<evidence type="ECO:0000256" key="12">
    <source>
        <dbReference type="ARBA" id="ARBA00022679"/>
    </source>
</evidence>
<keyword evidence="20" id="KW-0046">Antibiotic resistance</keyword>
<keyword evidence="10" id="KW-0645">Protease</keyword>
<dbReference type="PROSITE" id="PS50126">
    <property type="entry name" value="S1"/>
    <property type="match status" value="1"/>
</dbReference>
<evidence type="ECO:0000256" key="1">
    <source>
        <dbReference type="ARBA" id="ARBA00004249"/>
    </source>
</evidence>
<dbReference type="GO" id="GO:0009252">
    <property type="term" value="P:peptidoglycan biosynthetic process"/>
    <property type="evidence" value="ECO:0007669"/>
    <property type="project" value="UniProtKB-KW"/>
</dbReference>
<reference evidence="30" key="1">
    <citation type="submission" date="2022-08" db="EMBL/GenBank/DDBJ databases">
        <authorList>
            <person name="Vandamme P."/>
            <person name="Hettiarachchi A."/>
            <person name="Peeters C."/>
            <person name="Cnockaert M."/>
            <person name="Carlier A."/>
        </authorList>
    </citation>
    <scope>NUCLEOTIDE SEQUENCE</scope>
    <source>
        <strain evidence="30">LMG 31809</strain>
    </source>
</reference>
<evidence type="ECO:0000256" key="26">
    <source>
        <dbReference type="ARBA" id="ARBA00060592"/>
    </source>
</evidence>
<evidence type="ECO:0000256" key="15">
    <source>
        <dbReference type="ARBA" id="ARBA00022960"/>
    </source>
</evidence>
<evidence type="ECO:0000256" key="23">
    <source>
        <dbReference type="ARBA" id="ARBA00034000"/>
    </source>
</evidence>
<evidence type="ECO:0000259" key="29">
    <source>
        <dbReference type="PROSITE" id="PS50126"/>
    </source>
</evidence>
<dbReference type="InterPro" id="IPR012340">
    <property type="entry name" value="NA-bd_OB-fold"/>
</dbReference>
<dbReference type="RefSeq" id="WP_274943246.1">
    <property type="nucleotide sequence ID" value="NZ_JANWOI010000002.1"/>
</dbReference>
<gene>
    <name evidence="30" type="ORF">NYP16_06205</name>
</gene>
<dbReference type="EMBL" id="JANWOI010000002">
    <property type="protein sequence ID" value="MDA5193544.1"/>
    <property type="molecule type" value="Genomic_DNA"/>
</dbReference>
<evidence type="ECO:0000256" key="2">
    <source>
        <dbReference type="ARBA" id="ARBA00004752"/>
    </source>
</evidence>
<dbReference type="Proteomes" id="UP001141619">
    <property type="component" value="Unassembled WGS sequence"/>
</dbReference>
<dbReference type="InterPro" id="IPR023346">
    <property type="entry name" value="Lysozyme-like_dom_sf"/>
</dbReference>
<sequence>MIEITPERRERSQPPQKPKPERKRGRLKSIILGCLAGALLLVVTGVIGFFVMLHHYGSELPDYQQLENYNPPVVTRIYAGNGTLFEEYAREKRLFVPIDTIPKPVIHAFLAAEDKGFFTHGGLDFSGITRAVFTNVYNKLVGRRPIGASTITQQVAKNFLLTNEVSYERKIKEAILAYRIERAFTKDQILELYLNEIYLGVGSYGVAAAAQTYFDKALNELTVSEAAYLAALPKGPNNYNPLRRHAAAVARRNWVIDQMRSAGYLDKAQAEAAQAEPLVAHFDSSQQQFHAHYFAEEVRRDLYKKYGEKGLYEAGLSVRTSLDPRLQMIASRVLKQGLENYDRRHGWRGAIKRYDSDIMANDGWAKALTGEAIILGDPEWRLAVVTAVTEGGARIGLADGTTGFVPLSEMTWARKWMPGEYLGSAVTKVADVLELGDVVPVAPVAGDPGHKTYSLKQIPAVGGALVAEDPHTGRVLAMVGGFSYGDTYGSSEFNRATQALRQPGSAFKPFVYAAALESGLTPSSLVLDAPFVVDQGPVLGLWKPSNYTEDFYGPSTLRTGLEKSRNLMTVRLAQHLGMKKVVDYARRFDIQPNMPPTLSMSLGAGETTLLKLTNAYGMLVNGGKKIEPSLIDRIQDRYGKTIFREDARACEGCDAAWNGQEPPQLPDPRAQVIKPQTAYQVVSMLEGVVQRGTGRSVAAVGKPLAGKTGTTNDYFDAWFVGFSPDLVVGVFIGFDQPRSLGKGETGSVAAAPIFRDFMKDALKDKPGTPFRIPPGLMLVRVNPQTGQPVGYDDPRGILEAFLPGTEPNGEMTVLDGSTGEMRPATATPDSKIKEGTGGLY</sequence>
<dbReference type="Gene3D" id="2.40.50.140">
    <property type="entry name" value="Nucleic acid-binding proteins"/>
    <property type="match status" value="1"/>
</dbReference>
<proteinExistence type="inferred from homology"/>
<dbReference type="SUPFAM" id="SSF50249">
    <property type="entry name" value="Nucleic acid-binding proteins"/>
    <property type="match status" value="1"/>
</dbReference>
<accession>A0A9X3TXJ9</accession>
<evidence type="ECO:0000256" key="5">
    <source>
        <dbReference type="ARBA" id="ARBA00012448"/>
    </source>
</evidence>
<comment type="catalytic activity">
    <reaction evidence="25">
        <text>[GlcNAc-(1-&gt;4)-Mur2Ac(oyl-L-Ala-gamma-D-Glu-L-Lys-D-Ala-D-Ala)](n)-di-trans,octa-cis-undecaprenyl diphosphate + beta-D-GlcNAc-(1-&gt;4)-Mur2Ac(oyl-L-Ala-gamma-D-Glu-L-Lys-D-Ala-D-Ala)-di-trans,octa-cis-undecaprenyl diphosphate = [GlcNAc-(1-&gt;4)-Mur2Ac(oyl-L-Ala-gamma-D-Glu-L-Lys-D-Ala-D-Ala)](n+1)-di-trans,octa-cis-undecaprenyl diphosphate + di-trans,octa-cis-undecaprenyl diphosphate + H(+)</text>
        <dbReference type="Rhea" id="RHEA:23708"/>
        <dbReference type="Rhea" id="RHEA-COMP:9602"/>
        <dbReference type="Rhea" id="RHEA-COMP:9603"/>
        <dbReference type="ChEBI" id="CHEBI:15378"/>
        <dbReference type="ChEBI" id="CHEBI:58405"/>
        <dbReference type="ChEBI" id="CHEBI:60033"/>
        <dbReference type="ChEBI" id="CHEBI:78435"/>
        <dbReference type="EC" id="2.4.99.28"/>
    </reaction>
</comment>
<keyword evidence="9" id="KW-0121">Carboxypeptidase</keyword>
<dbReference type="AlphaFoldDB" id="A0A9X3TXJ9"/>
<evidence type="ECO:0000256" key="22">
    <source>
        <dbReference type="ARBA" id="ARBA00023316"/>
    </source>
</evidence>
<dbReference type="EC" id="2.4.99.28" evidence="24"/>
<keyword evidence="22" id="KW-0961">Cell wall biogenesis/degradation</keyword>
<dbReference type="FunFam" id="1.10.3810.10:FF:000003">
    <property type="entry name" value="Penicillin-binding protein 1a"/>
    <property type="match status" value="1"/>
</dbReference>
<evidence type="ECO:0000256" key="11">
    <source>
        <dbReference type="ARBA" id="ARBA00022676"/>
    </source>
</evidence>
<dbReference type="GO" id="GO:0008955">
    <property type="term" value="F:peptidoglycan glycosyltransferase activity"/>
    <property type="evidence" value="ECO:0007669"/>
    <property type="project" value="UniProtKB-EC"/>
</dbReference>
<evidence type="ECO:0000256" key="13">
    <source>
        <dbReference type="ARBA" id="ARBA00022692"/>
    </source>
</evidence>
<evidence type="ECO:0000256" key="25">
    <source>
        <dbReference type="ARBA" id="ARBA00049902"/>
    </source>
</evidence>
<dbReference type="GO" id="GO:0009002">
    <property type="term" value="F:serine-type D-Ala-D-Ala carboxypeptidase activity"/>
    <property type="evidence" value="ECO:0007669"/>
    <property type="project" value="UniProtKB-EC"/>
</dbReference>